<feature type="repeat" description="ANK" evidence="3">
    <location>
        <begin position="63"/>
        <end position="85"/>
    </location>
</feature>
<dbReference type="Pfam" id="PF00023">
    <property type="entry name" value="Ank"/>
    <property type="match status" value="1"/>
</dbReference>
<dbReference type="Gene3D" id="1.25.40.20">
    <property type="entry name" value="Ankyrin repeat-containing domain"/>
    <property type="match status" value="2"/>
</dbReference>
<dbReference type="AlphaFoldDB" id="A0A2S0XSU9"/>
<dbReference type="PANTHER" id="PTHR24173">
    <property type="entry name" value="ANKYRIN REPEAT CONTAINING"/>
    <property type="match status" value="1"/>
</dbReference>
<dbReference type="Pfam" id="PF12796">
    <property type="entry name" value="Ank_2"/>
    <property type="match status" value="2"/>
</dbReference>
<feature type="repeat" description="ANK" evidence="3">
    <location>
        <begin position="106"/>
        <end position="138"/>
    </location>
</feature>
<dbReference type="PRINTS" id="PR01415">
    <property type="entry name" value="ANKYRIN"/>
</dbReference>
<feature type="repeat" description="ANK" evidence="3">
    <location>
        <begin position="203"/>
        <end position="235"/>
    </location>
</feature>
<sequence length="392" mass="44127">MFSTNPSPSKGLKLSSAAEIVFRDLYEECRLSRPGANLCHGLRFRLERFNEKERKTIVNKKKDGCTPLFIAAKRGNVEIVEYLVNTCHADVEEKGLYQVPDDQSIHKVSPLWCAAVAGRLQVVKCLVKYGANVNCVSDTGSTPVRSACFMTYYDIVKFLVESGADITIPNYNGGTCLINSVQSVPLCQYLLEKGAAVDAVDIQNKTALHYAIQEHRLDTAKLLIRFAADPFIKSRYGDDALQTACLKGATEIFEYLLNEIWYPVERIADAHELIGSTFLDEHHDLQIALRFWRPAIQIRNIPEPPVQKAVLPPNPAYGNMKEYETLEELDSMAGNLEAMRLQSLMICERILGLKHKDLIFRLDKISVHEREGAEVFGHNPNALKLLSTTWKK</sequence>
<evidence type="ECO:0000313" key="4">
    <source>
        <dbReference type="EMBL" id="AWC26115.1"/>
    </source>
</evidence>
<dbReference type="PROSITE" id="PS50297">
    <property type="entry name" value="ANK_REP_REGION"/>
    <property type="match status" value="4"/>
</dbReference>
<dbReference type="PROSITE" id="PS50088">
    <property type="entry name" value="ANK_REPEAT"/>
    <property type="match status" value="4"/>
</dbReference>
<dbReference type="PANTHER" id="PTHR24173:SF82">
    <property type="entry name" value="FI19351P1"/>
    <property type="match status" value="1"/>
</dbReference>
<evidence type="ECO:0000256" key="2">
    <source>
        <dbReference type="ARBA" id="ARBA00023043"/>
    </source>
</evidence>
<evidence type="ECO:0000256" key="1">
    <source>
        <dbReference type="ARBA" id="ARBA00022737"/>
    </source>
</evidence>
<organism evidence="4">
    <name type="scientific">Artemia franciscana</name>
    <name type="common">Brine shrimp</name>
    <name type="synonym">Artemia sanfranciscana</name>
    <dbReference type="NCBI Taxonomy" id="6661"/>
    <lineage>
        <taxon>Eukaryota</taxon>
        <taxon>Metazoa</taxon>
        <taxon>Ecdysozoa</taxon>
        <taxon>Arthropoda</taxon>
        <taxon>Crustacea</taxon>
        <taxon>Branchiopoda</taxon>
        <taxon>Anostraca</taxon>
        <taxon>Artemiidae</taxon>
        <taxon>Artemia</taxon>
    </lineage>
</organism>
<proteinExistence type="evidence at transcript level"/>
<dbReference type="SUPFAM" id="SSF48403">
    <property type="entry name" value="Ankyrin repeat"/>
    <property type="match status" value="1"/>
</dbReference>
<keyword evidence="2 3" id="KW-0040">ANK repeat</keyword>
<accession>A0A2S0XSU9</accession>
<dbReference type="SMART" id="SM00248">
    <property type="entry name" value="ANK"/>
    <property type="match status" value="6"/>
</dbReference>
<dbReference type="InterPro" id="IPR002110">
    <property type="entry name" value="Ankyrin_rpt"/>
</dbReference>
<keyword evidence="1" id="KW-0677">Repeat</keyword>
<feature type="repeat" description="ANK" evidence="3">
    <location>
        <begin position="139"/>
        <end position="171"/>
    </location>
</feature>
<evidence type="ECO:0000256" key="3">
    <source>
        <dbReference type="PROSITE-ProRule" id="PRU00023"/>
    </source>
</evidence>
<dbReference type="GO" id="GO:0000151">
    <property type="term" value="C:ubiquitin ligase complex"/>
    <property type="evidence" value="ECO:0007669"/>
    <property type="project" value="TreeGrafter"/>
</dbReference>
<reference evidence="4" key="1">
    <citation type="submission" date="2017-06" db="EMBL/GenBank/DDBJ databases">
        <title>Isolating Fem genes in Artemia franciscana.</title>
        <authorList>
            <person name="Nguyen D.V."/>
            <person name="Christiaens O."/>
            <person name="De Vos S."/>
            <person name="Smagghe G."/>
            <person name="Bossier P."/>
        </authorList>
    </citation>
    <scope>NUCLEOTIDE SEQUENCE</scope>
</reference>
<dbReference type="EMBL" id="MF287965">
    <property type="protein sequence ID" value="AWC26115.1"/>
    <property type="molecule type" value="mRNA"/>
</dbReference>
<protein>
    <submittedName>
        <fullName evidence="4">Fem-1B</fullName>
    </submittedName>
</protein>
<name>A0A2S0XSU9_ARTSF</name>
<dbReference type="InterPro" id="IPR036770">
    <property type="entry name" value="Ankyrin_rpt-contain_sf"/>
</dbReference>
<dbReference type="GO" id="GO:0006511">
    <property type="term" value="P:ubiquitin-dependent protein catabolic process"/>
    <property type="evidence" value="ECO:0007669"/>
    <property type="project" value="TreeGrafter"/>
</dbReference>